<feature type="domain" description="Ig-like" evidence="6">
    <location>
        <begin position="44"/>
        <end position="134"/>
    </location>
</feature>
<dbReference type="InterPro" id="IPR036116">
    <property type="entry name" value="FN3_sf"/>
</dbReference>
<evidence type="ECO:0000256" key="2">
    <source>
        <dbReference type="ARBA" id="ARBA00022737"/>
    </source>
</evidence>
<feature type="domain" description="Ig-like" evidence="6">
    <location>
        <begin position="2450"/>
        <end position="2541"/>
    </location>
</feature>
<organism evidence="8 9">
    <name type="scientific">Onychostoma macrolepis</name>
    <dbReference type="NCBI Taxonomy" id="369639"/>
    <lineage>
        <taxon>Eukaryota</taxon>
        <taxon>Metazoa</taxon>
        <taxon>Chordata</taxon>
        <taxon>Craniata</taxon>
        <taxon>Vertebrata</taxon>
        <taxon>Euteleostomi</taxon>
        <taxon>Actinopterygii</taxon>
        <taxon>Neopterygii</taxon>
        <taxon>Teleostei</taxon>
        <taxon>Ostariophysi</taxon>
        <taxon>Cypriniformes</taxon>
        <taxon>Cyprinidae</taxon>
        <taxon>Acrossocheilinae</taxon>
        <taxon>Onychostoma</taxon>
    </lineage>
</organism>
<evidence type="ECO:0000256" key="1">
    <source>
        <dbReference type="ARBA" id="ARBA00006692"/>
    </source>
</evidence>
<dbReference type="InterPro" id="IPR040849">
    <property type="entry name" value="MyBP-C_THB"/>
</dbReference>
<evidence type="ECO:0000313" key="8">
    <source>
        <dbReference type="EMBL" id="KAF4112496.1"/>
    </source>
</evidence>
<feature type="compositionally biased region" description="Basic residues" evidence="5">
    <location>
        <begin position="487"/>
        <end position="496"/>
    </location>
</feature>
<evidence type="ECO:0000259" key="7">
    <source>
        <dbReference type="PROSITE" id="PS50853"/>
    </source>
</evidence>
<dbReference type="FunFam" id="2.60.40.10:FF:001267">
    <property type="entry name" value="Immunoglobulin-like and fibronectin type III domain containing 1"/>
    <property type="match status" value="1"/>
</dbReference>
<feature type="region of interest" description="Disordered" evidence="5">
    <location>
        <begin position="413"/>
        <end position="435"/>
    </location>
</feature>
<feature type="domain" description="Fibronectin type-III" evidence="7">
    <location>
        <begin position="2147"/>
        <end position="2244"/>
    </location>
</feature>
<dbReference type="GO" id="GO:0045214">
    <property type="term" value="P:sarcomere organization"/>
    <property type="evidence" value="ECO:0007669"/>
    <property type="project" value="TreeGrafter"/>
</dbReference>
<dbReference type="FunFam" id="2.60.40.10:FF:001401">
    <property type="entry name" value="immunoglobulin-like and fibronectin type III domain-containing protein 1"/>
    <property type="match status" value="2"/>
</dbReference>
<sequence>MKFTKSKEEEPTAPGQVAIRKRSKVPGVMITQFVQEIPAGKSHPDFSRKPIALTIQEGKLAVFKAITTGDPTPTVTWARNNGDLSDPERYVVSFDPVLGEHQLQMPNVGVDQADTYKCYASNEYGRAIVTVTLNVIEVGFKKSKAMQEARLEQREKAAVDLKRTLRTRSEQKEKKDGEVDEKFWELLLSADKKDYERICTEYGVTDFRWMLKKLNEKKKEIEEQQSQYIEHLSNLRHIEIKTPGCAEFEFEMDLKDPNAKIFLFKDGVMVPFTFDTAEKHSLRQVGRKFIFSVHGLNAEDAGLYQVDIEGVNVFSTDFKIPVVDFLVKIQEVKAVEREDAVFECVLSAPFPKISWQGKSVALEQGEKYDICVSEDMLIHRLVVKDCMQVDKGIYAAVAGMKSCNAWLIVEADPDPNQRGKKGARKTTQAGGGGADLIRIAAEQQEKLQKEREERMEQLKQIQAEEAAAKEEEKPAEEGTAAPEPPKPKAKPKPKPKPKPEPKTDSEGVAEEPEVEEQQPEPEEAAAPPPPEEEPPSEEPRKRVRTGPLVPDTIIDPGVHFTSGLSDGHAIIGQSAEMVCKLSSEKCDGIWYKDGKEITATDDLKIIKDGAVHKLIVSNCTEDDSGKYRFEADGRKTEAMLVVEDPPRMNQDDLAKFSEPVIIKVGQNATFKLDFVGREPMKVQWYNEGEEMLEDNHIRIEKSDSHSRLLLVKCQRKDSGEIKLKLKNEFGTIEALSRLIVLDKPTNPMGPVEVLEASASCVEFKWRSPKDDGGSPIKYYNIERNQIGRNTWTKIGNIPGEPHYKDTDVDHGRRYCYRIRAVTAEGISDVFETNDIQAGTKAYPGPPSTPKVVSAFKNCITLAWSPPTNTGGTNIVGYNMEKRKRGSNIWGQVNPPDEPIKGKQYDVKDVVEGMEYEFRVSAINFSGAGEPSAPSEFVIARDPKKPPGKVIDLKVTDSTYTSLSLSWTKPKEEEGVQDEAKAYFVELRPAENTEWGRCNSNPLITTFYTILGLKSMAMYWVRVVATNEGGDGEPRDLDNYIIAMPPPVRPNFTNRKMKSFMVMRAENSARVNINFEASPMPTIIWLKDGMPVPKHVTVSNTDGMSQLLIPSAERSDSGIYTIIVKNIVGQETFSVEIRVTDDPKPPGPVELEENVPGTLTVSWEPSPDEKRDNHLHYMVMKRDSIKCTWHTVAERLFNNNFTAVNIMPGREYKFRVYAKNDIGLSEPSESLTWGVVRKKEKFSLNLAPSKPCNFDSAPIFTVPLKTHTTPEKYECYMSCAVRGDPIPHVTWYRNNVSLNTNTNYYITNTCGVCSMLILRVGAKDNGEYKVVAENALGRAECSTQLTILDKTALKPNAEEIKMWKKSKVSDQTTTGQVGIKKKSKVPGVMITQFIEEIPAEKSHPDFIRKPIALTIQEGKLAIFKAIVVGDPIPTVTWARNNGDISDPQKYQTKFDPISGEHTIEMPNVSPDQADTYKCFATNEFGKAMVIVMLNVIKVGFKKNKANQESTATDPNELKAVLKRRSKVRPKTEARKDGEIDPKFWEILLSADKKDYERICAEYGVTDFRWMLKKLNEMKREREQEQAEFVKSISNLKHIDVNPDGSASFELDLNLLDASSRIFIYKDGEMIPYSQDLEVEMKHSLNQVGKKYIFTIRDLFPDDAGLYQLDVEDVNVFSTEFKIPVVDFLVKLKDVKAMEREDAIFECVLSKPLSKIMWVGKNNRLEHGDKYDITVSEDKLIHRLIVKDCMQVDKGIYAAVAAIKSSNAWLIVEADNSLDTKGKKKPRKTTQAGGAGVDLAKIAAEQQVKLQKERDERIAAVKTASAEKEAAGAVDSSGSASFPGDGSRAEEEVRRDGSGDTGLARSVTDTRGKDTGKGMESADLAGNLKGSKSNKDGKKLSSKDQASISKDGGTQKLAIQSSKDSDSRQNQAEVIECETDAMTTAGDLPKFDADDLHKFSKNVVVKVGQTASFKMPLPPQDPTEISWFKDGTELFDGGSIKVVKDLNQSRLQIKDCLQSDSGEIKIQLKNTFGTAEAFSRLIVVDKPGPPQGPVEVIDSSSSVIELKWKPPSDTGCSEVTNYLVERQQVGQSMWKKVCDNSADRLSFRDRNVSHGKKYTYRIYAENSEGISDPLETEGIMAGTLIYPGQPAPPKVVSTFKNCINLTWTPPEKDGGTKILGYQLEKRKKDTNHWVTLNLAKEPISALKYAVKDVSEGSEYEFRVSAINMSGPGEPSAPSAMVCAKNPNIRPHFKDPVDFMVVRAGNSIRIKVNYEGSPQPDITWLKNDEPVSPWVNIINVEESSTLVIPSSNYSDSGVYTIMAKNSSGQSSFDIEVRVADQPKPPGPVVLEQVVYGKVIITWTPSPDQEKDDRLHYMVAERDSSTRVWNTIADRLFCNTYTTSVQPGREYHFRIYAKNDMGLSDASKSPTWGVNELRVPLVPRSAAMITLERPPSILVPLKVHSPPQGFQLYMTCAVRGFPTPNVTWYLNNICINSNNSYYITNACGVCSMYIIRVGPEHSGEYKVVAVNPFGKAECSSKLKVRD</sequence>
<feature type="compositionally biased region" description="Basic and acidic residues" evidence="5">
    <location>
        <begin position="1845"/>
        <end position="1856"/>
    </location>
</feature>
<dbReference type="Gene3D" id="2.60.40.10">
    <property type="entry name" value="Immunoglobulins"/>
    <property type="match status" value="19"/>
</dbReference>
<dbReference type="FunFam" id="2.60.40.10:FF:001438">
    <property type="entry name" value="Immunoglobulin-like and fibronectin type III domain-containing protein 1"/>
    <property type="match status" value="1"/>
</dbReference>
<feature type="domain" description="Ig-like" evidence="6">
    <location>
        <begin position="2244"/>
        <end position="2334"/>
    </location>
</feature>
<feature type="compositionally biased region" description="Basic and acidic residues" evidence="5">
    <location>
        <begin position="1891"/>
        <end position="1900"/>
    </location>
</feature>
<dbReference type="SUPFAM" id="SSF48726">
    <property type="entry name" value="Immunoglobulin"/>
    <property type="match status" value="11"/>
</dbReference>
<dbReference type="CDD" id="cd00063">
    <property type="entry name" value="FN3"/>
    <property type="match status" value="7"/>
</dbReference>
<dbReference type="EMBL" id="JAAMOB010000006">
    <property type="protein sequence ID" value="KAF4112496.1"/>
    <property type="molecule type" value="Genomic_DNA"/>
</dbReference>
<comment type="similarity">
    <text evidence="1">Belongs to the protein kinase superfamily. CAMK Ser/Thr protein kinase family.</text>
</comment>
<dbReference type="Pfam" id="PF07679">
    <property type="entry name" value="I-set"/>
    <property type="match status" value="10"/>
</dbReference>
<feature type="domain" description="Fibronectin type-III" evidence="7">
    <location>
        <begin position="2047"/>
        <end position="2146"/>
    </location>
</feature>
<dbReference type="PROSITE" id="PS50853">
    <property type="entry name" value="FN3"/>
    <property type="match status" value="7"/>
</dbReference>
<dbReference type="FunFam" id="2.60.40.10:FF:001097">
    <property type="entry name" value="Immunoglobulin-like and fibronectin type III domain-containing protein 1"/>
    <property type="match status" value="2"/>
</dbReference>
<proteinExistence type="inferred from homology"/>
<dbReference type="InterPro" id="IPR003599">
    <property type="entry name" value="Ig_sub"/>
</dbReference>
<dbReference type="SUPFAM" id="SSF49265">
    <property type="entry name" value="Fibronectin type III"/>
    <property type="match status" value="4"/>
</dbReference>
<keyword evidence="4" id="KW-0175">Coiled coil</keyword>
<feature type="compositionally biased region" description="Acidic residues" evidence="5">
    <location>
        <begin position="507"/>
        <end position="523"/>
    </location>
</feature>
<dbReference type="InterPro" id="IPR003961">
    <property type="entry name" value="FN3_dom"/>
</dbReference>
<protein>
    <recommendedName>
        <fullName evidence="10">Immunoglobulin-like and fibronectin type III domain-containing protein 1</fullName>
    </recommendedName>
</protein>
<dbReference type="Proteomes" id="UP000579812">
    <property type="component" value="Unassembled WGS sequence"/>
</dbReference>
<evidence type="ECO:0000313" key="9">
    <source>
        <dbReference type="Proteomes" id="UP000579812"/>
    </source>
</evidence>
<evidence type="ECO:0000256" key="3">
    <source>
        <dbReference type="ARBA" id="ARBA00023319"/>
    </source>
</evidence>
<dbReference type="FunFam" id="2.60.40.10:FF:000031">
    <property type="entry name" value="Myosin-binding protein C, slow type"/>
    <property type="match status" value="2"/>
</dbReference>
<evidence type="ECO:0000256" key="5">
    <source>
        <dbReference type="SAM" id="MobiDB-lite"/>
    </source>
</evidence>
<feature type="region of interest" description="Disordered" evidence="5">
    <location>
        <begin position="1820"/>
        <end position="1929"/>
    </location>
</feature>
<dbReference type="GO" id="GO:0055013">
    <property type="term" value="P:cardiac muscle cell development"/>
    <property type="evidence" value="ECO:0007669"/>
    <property type="project" value="UniProtKB-ARBA"/>
</dbReference>
<feature type="compositionally biased region" description="Polar residues" evidence="5">
    <location>
        <begin position="1915"/>
        <end position="1929"/>
    </location>
</feature>
<keyword evidence="9" id="KW-1185">Reference proteome</keyword>
<feature type="domain" description="Ig-like" evidence="6">
    <location>
        <begin position="556"/>
        <end position="641"/>
    </location>
</feature>
<dbReference type="SMART" id="SM00408">
    <property type="entry name" value="IGc2"/>
    <property type="match status" value="7"/>
</dbReference>
<dbReference type="FunFam" id="2.60.40.10:FF:002294">
    <property type="entry name" value="Immunoglobulin-like and fibronectin type III domain-containing 1, tandem duplicate 3"/>
    <property type="match status" value="2"/>
</dbReference>
<feature type="domain" description="Fibronectin type-III" evidence="7">
    <location>
        <begin position="845"/>
        <end position="941"/>
    </location>
</feature>
<dbReference type="FunFam" id="2.60.40.10:FF:000080">
    <property type="entry name" value="Myosin light chain kinase, smooth muscle"/>
    <property type="match status" value="1"/>
</dbReference>
<evidence type="ECO:0000259" key="6">
    <source>
        <dbReference type="PROSITE" id="PS50835"/>
    </source>
</evidence>
<dbReference type="PRINTS" id="PR00014">
    <property type="entry name" value="FNTYPEIII"/>
</dbReference>
<evidence type="ECO:0008006" key="10">
    <source>
        <dbReference type="Google" id="ProtNLM"/>
    </source>
</evidence>
<dbReference type="InterPro" id="IPR013783">
    <property type="entry name" value="Ig-like_fold"/>
</dbReference>
<gene>
    <name evidence="8" type="ORF">G5714_007291</name>
</gene>
<feature type="compositionally biased region" description="Low complexity" evidence="5">
    <location>
        <begin position="1829"/>
        <end position="1839"/>
    </location>
</feature>
<feature type="coiled-coil region" evidence="4">
    <location>
        <begin position="1566"/>
        <end position="1593"/>
    </location>
</feature>
<dbReference type="InterPro" id="IPR007110">
    <property type="entry name" value="Ig-like_dom"/>
</dbReference>
<reference evidence="8 9" key="1">
    <citation type="submission" date="2020-04" db="EMBL/GenBank/DDBJ databases">
        <title>Chromosome-level genome assembly of a cyprinid fish Onychostoma macrolepis by integration of Nanopore Sequencing, Bionano and Hi-C technology.</title>
        <authorList>
            <person name="Wang D."/>
        </authorList>
    </citation>
    <scope>NUCLEOTIDE SEQUENCE [LARGE SCALE GENOMIC DNA]</scope>
    <source>
        <strain evidence="8">SWU-2019</strain>
        <tissue evidence="8">Muscle</tissue>
    </source>
</reference>
<feature type="domain" description="Fibronectin type-III" evidence="7">
    <location>
        <begin position="945"/>
        <end position="1046"/>
    </location>
</feature>
<feature type="coiled-coil region" evidence="4">
    <location>
        <begin position="204"/>
        <end position="234"/>
    </location>
</feature>
<dbReference type="GO" id="GO:0003007">
    <property type="term" value="P:heart morphogenesis"/>
    <property type="evidence" value="ECO:0007669"/>
    <property type="project" value="UniProtKB-ARBA"/>
</dbReference>
<dbReference type="PROSITE" id="PS50835">
    <property type="entry name" value="IG_LIKE"/>
    <property type="match status" value="7"/>
</dbReference>
<feature type="domain" description="Ig-like" evidence="6">
    <location>
        <begin position="1049"/>
        <end position="1139"/>
    </location>
</feature>
<dbReference type="FunFam" id="2.60.40.10:FF:000107">
    <property type="entry name" value="Myosin, light chain kinase a"/>
    <property type="match status" value="1"/>
</dbReference>
<accession>A0A7J6CZV9</accession>
<dbReference type="FunFam" id="2.60.40.10:FF:001232">
    <property type="entry name" value="Immunoglobulin-like and fibronectin type III domain-containing 1"/>
    <property type="match status" value="2"/>
</dbReference>
<dbReference type="GO" id="GO:0031430">
    <property type="term" value="C:M band"/>
    <property type="evidence" value="ECO:0007669"/>
    <property type="project" value="TreeGrafter"/>
</dbReference>
<dbReference type="SMART" id="SM00409">
    <property type="entry name" value="IG"/>
    <property type="match status" value="12"/>
</dbReference>
<dbReference type="InterPro" id="IPR036179">
    <property type="entry name" value="Ig-like_dom_sf"/>
</dbReference>
<keyword evidence="3" id="KW-0393">Immunoglobulin domain</keyword>
<feature type="compositionally biased region" description="Basic and acidic residues" evidence="5">
    <location>
        <begin position="1866"/>
        <end position="1875"/>
    </location>
</feature>
<keyword evidence="2" id="KW-0677">Repeat</keyword>
<feature type="domain" description="Ig-like" evidence="6">
    <location>
        <begin position="1257"/>
        <end position="1345"/>
    </location>
</feature>
<comment type="caution">
    <text evidence="8">The sequence shown here is derived from an EMBL/GenBank/DDBJ whole genome shotgun (WGS) entry which is preliminary data.</text>
</comment>
<dbReference type="Pfam" id="PF18362">
    <property type="entry name" value="THB"/>
    <property type="match status" value="2"/>
</dbReference>
<evidence type="ECO:0000256" key="4">
    <source>
        <dbReference type="SAM" id="Coils"/>
    </source>
</evidence>
<feature type="compositionally biased region" description="Basic and acidic residues" evidence="5">
    <location>
        <begin position="466"/>
        <end position="476"/>
    </location>
</feature>
<feature type="region of interest" description="Disordered" evidence="5">
    <location>
        <begin position="1"/>
        <end position="20"/>
    </location>
</feature>
<dbReference type="InterPro" id="IPR013098">
    <property type="entry name" value="Ig_I-set"/>
</dbReference>
<dbReference type="InterPro" id="IPR050964">
    <property type="entry name" value="Striated_Muscle_Regulatory"/>
</dbReference>
<dbReference type="SMART" id="SM00060">
    <property type="entry name" value="FN3"/>
    <property type="match status" value="7"/>
</dbReference>
<feature type="domain" description="Fibronectin type-III" evidence="7">
    <location>
        <begin position="747"/>
        <end position="842"/>
    </location>
</feature>
<feature type="region of interest" description="Disordered" evidence="5">
    <location>
        <begin position="464"/>
        <end position="555"/>
    </location>
</feature>
<dbReference type="FunFam" id="2.60.40.10:FF:001066">
    <property type="entry name" value="Obscurin-like protein 1 isoform 3"/>
    <property type="match status" value="1"/>
</dbReference>
<dbReference type="FunFam" id="2.60.40.10:FF:001231">
    <property type="entry name" value="Immunoglobulin-like and fibronectin type III domain containing 1"/>
    <property type="match status" value="2"/>
</dbReference>
<feature type="domain" description="Ig-like" evidence="6">
    <location>
        <begin position="1403"/>
        <end position="1493"/>
    </location>
</feature>
<dbReference type="Pfam" id="PF00041">
    <property type="entry name" value="fn3"/>
    <property type="match status" value="5"/>
</dbReference>
<dbReference type="PANTHER" id="PTHR13817:SF180">
    <property type="entry name" value="IMMUNOGLOBULIN-LIKE AND FIBRONECTIN TYPE III DOMAIN-CONTAINING 1, TANDEM DUPLICATE 3-RELATED"/>
    <property type="match status" value="1"/>
</dbReference>
<feature type="domain" description="Fibronectin type-III" evidence="7">
    <location>
        <begin position="2341"/>
        <end position="2433"/>
    </location>
</feature>
<dbReference type="InterPro" id="IPR003598">
    <property type="entry name" value="Ig_sub2"/>
</dbReference>
<dbReference type="PANTHER" id="PTHR13817">
    <property type="entry name" value="TITIN"/>
    <property type="match status" value="1"/>
</dbReference>
<feature type="domain" description="Fibronectin type-III" evidence="7">
    <location>
        <begin position="1144"/>
        <end position="1240"/>
    </location>
</feature>
<feature type="compositionally biased region" description="Basic and acidic residues" evidence="5">
    <location>
        <begin position="1"/>
        <end position="10"/>
    </location>
</feature>
<name>A0A7J6CZV9_9TELE</name>